<organism evidence="2 3">
    <name type="scientific">Pararge aegeria aegeria</name>
    <dbReference type="NCBI Taxonomy" id="348720"/>
    <lineage>
        <taxon>Eukaryota</taxon>
        <taxon>Metazoa</taxon>
        <taxon>Ecdysozoa</taxon>
        <taxon>Arthropoda</taxon>
        <taxon>Hexapoda</taxon>
        <taxon>Insecta</taxon>
        <taxon>Pterygota</taxon>
        <taxon>Neoptera</taxon>
        <taxon>Endopterygota</taxon>
        <taxon>Lepidoptera</taxon>
        <taxon>Glossata</taxon>
        <taxon>Ditrysia</taxon>
        <taxon>Papilionoidea</taxon>
        <taxon>Nymphalidae</taxon>
        <taxon>Satyrinae</taxon>
        <taxon>Satyrini</taxon>
        <taxon>Parargina</taxon>
        <taxon>Pararge</taxon>
    </lineage>
</organism>
<sequence length="137" mass="15656">MSEERSRRLSQIFDPLSRFTDHSGAGQSSSTPNSPRLMPRRSRDPPPPPPRPFAHTSRLDPLEYELAAADLGSVNWQERCLELQLELHRSRHQATRVRDMLRDKVGLGLDILYDIRVSRLSTVSLAPFAKVAWKRSI</sequence>
<evidence type="ECO:0000313" key="3">
    <source>
        <dbReference type="Proteomes" id="UP000838756"/>
    </source>
</evidence>
<evidence type="ECO:0000256" key="1">
    <source>
        <dbReference type="SAM" id="MobiDB-lite"/>
    </source>
</evidence>
<keyword evidence="3" id="KW-1185">Reference proteome</keyword>
<dbReference type="Proteomes" id="UP000838756">
    <property type="component" value="Unassembled WGS sequence"/>
</dbReference>
<feature type="region of interest" description="Disordered" evidence="1">
    <location>
        <begin position="1"/>
        <end position="56"/>
    </location>
</feature>
<dbReference type="EMBL" id="CAKXAJ010026312">
    <property type="protein sequence ID" value="CAH2266689.1"/>
    <property type="molecule type" value="Genomic_DNA"/>
</dbReference>
<evidence type="ECO:0000313" key="2">
    <source>
        <dbReference type="EMBL" id="CAH2266689.1"/>
    </source>
</evidence>
<comment type="caution">
    <text evidence="2">The sequence shown here is derived from an EMBL/GenBank/DDBJ whole genome shotgun (WGS) entry which is preliminary data.</text>
</comment>
<protein>
    <submittedName>
        <fullName evidence="2">Jg19837 protein</fullName>
    </submittedName>
</protein>
<gene>
    <name evidence="2" type="primary">jg19837</name>
    <name evidence="2" type="ORF">PAEG_LOCUS25373</name>
</gene>
<accession>A0A8S4SDJ1</accession>
<name>A0A8S4SDJ1_9NEOP</name>
<feature type="compositionally biased region" description="Polar residues" evidence="1">
    <location>
        <begin position="25"/>
        <end position="34"/>
    </location>
</feature>
<dbReference type="OrthoDB" id="7670977at2759"/>
<proteinExistence type="predicted"/>
<dbReference type="AlphaFoldDB" id="A0A8S4SDJ1"/>
<reference evidence="2" key="1">
    <citation type="submission" date="2022-03" db="EMBL/GenBank/DDBJ databases">
        <authorList>
            <person name="Lindestad O."/>
        </authorList>
    </citation>
    <scope>NUCLEOTIDE SEQUENCE</scope>
</reference>